<dbReference type="InterPro" id="IPR002645">
    <property type="entry name" value="STAS_dom"/>
</dbReference>
<dbReference type="SUPFAM" id="SSF49879">
    <property type="entry name" value="SMAD/FHA domain"/>
    <property type="match status" value="1"/>
</dbReference>
<name>A0A432MGD4_9BACT</name>
<comment type="caution">
    <text evidence="4">The sequence shown here is derived from an EMBL/GenBank/DDBJ whole genome shotgun (WGS) entry which is preliminary data.</text>
</comment>
<keyword evidence="5" id="KW-1185">Reference proteome</keyword>
<feature type="region of interest" description="Disordered" evidence="1">
    <location>
        <begin position="214"/>
        <end position="246"/>
    </location>
</feature>
<dbReference type="RefSeq" id="WP_126726811.1">
    <property type="nucleotide sequence ID" value="NZ_RYZH01000037.1"/>
</dbReference>
<protein>
    <submittedName>
        <fullName evidence="4">FHA domain-containing protein</fullName>
    </submittedName>
</protein>
<dbReference type="Gene3D" id="2.60.200.20">
    <property type="match status" value="1"/>
</dbReference>
<proteinExistence type="predicted"/>
<sequence length="497" mass="53602">MDRAITPAAGLAAVGPDDVRARLLADREADRRIEDWIAARLDGDRPRPQPQALSLVRRLDPGPAPHHHRKRAGDGSATAPQAGWKRIKVELRGDVAVAHLLDSQLLGEGPIDELRREVRDLCASGCGRIVLAVANVGRVSSQVLEILAALDRHCRETPGGRLKLCRVGAELGRLLELSGLDRRIEIAPDLAAALAGPWPRGGPRLPSEILGELNRRRPEEPVLPEEAQADPADDEEADPAPPRFSLTIRRDGTVMGVLPIPPEGLRIGREAPCEVRVRNRAVSRAHAWIGERGGRLVLEDLGSTNGTTLDGRTIRGESSPIRPGSTFEIGPFRFEPADADASVVESILSEWGPDLDQPDSVAIPPGPDRDGTAEETIDTNPVLRSERIEGVLVLSPTVPRLDDEPTIEAIRLRLDELLDRPGPAPRIVLNLAPLVGLSGRAIGLLMAHHLRLQRLGGGLRLAQASAPVATALEIVGVSTLIETFPTIDEAVLRRWAD</sequence>
<accession>A0A432MGD4</accession>
<dbReference type="Pfam" id="PF01740">
    <property type="entry name" value="STAS"/>
    <property type="match status" value="1"/>
</dbReference>
<dbReference type="OrthoDB" id="243973at2"/>
<dbReference type="GO" id="GO:0043856">
    <property type="term" value="F:anti-sigma factor antagonist activity"/>
    <property type="evidence" value="ECO:0007669"/>
    <property type="project" value="TreeGrafter"/>
</dbReference>
<feature type="domain" description="FHA" evidence="2">
    <location>
        <begin position="265"/>
        <end position="314"/>
    </location>
</feature>
<dbReference type="CDD" id="cd07043">
    <property type="entry name" value="STAS_anti-anti-sigma_factors"/>
    <property type="match status" value="2"/>
</dbReference>
<evidence type="ECO:0000256" key="1">
    <source>
        <dbReference type="SAM" id="MobiDB-lite"/>
    </source>
</evidence>
<dbReference type="InterPro" id="IPR058548">
    <property type="entry name" value="MlaB-like_STAS"/>
</dbReference>
<dbReference type="PANTHER" id="PTHR33495:SF2">
    <property type="entry name" value="ANTI-SIGMA FACTOR ANTAGONIST TM_1081-RELATED"/>
    <property type="match status" value="1"/>
</dbReference>
<dbReference type="Gene3D" id="3.30.750.24">
    <property type="entry name" value="STAS domain"/>
    <property type="match status" value="2"/>
</dbReference>
<evidence type="ECO:0000313" key="4">
    <source>
        <dbReference type="EMBL" id="RUL85724.1"/>
    </source>
</evidence>
<dbReference type="Pfam" id="PF13466">
    <property type="entry name" value="STAS_2"/>
    <property type="match status" value="1"/>
</dbReference>
<organism evidence="4 5">
    <name type="scientific">Tautonia sociabilis</name>
    <dbReference type="NCBI Taxonomy" id="2080755"/>
    <lineage>
        <taxon>Bacteria</taxon>
        <taxon>Pseudomonadati</taxon>
        <taxon>Planctomycetota</taxon>
        <taxon>Planctomycetia</taxon>
        <taxon>Isosphaerales</taxon>
        <taxon>Isosphaeraceae</taxon>
        <taxon>Tautonia</taxon>
    </lineage>
</organism>
<feature type="domain" description="STAS" evidence="3">
    <location>
        <begin position="406"/>
        <end position="494"/>
    </location>
</feature>
<dbReference type="PROSITE" id="PS50006">
    <property type="entry name" value="FHA_DOMAIN"/>
    <property type="match status" value="1"/>
</dbReference>
<dbReference type="InterPro" id="IPR000253">
    <property type="entry name" value="FHA_dom"/>
</dbReference>
<gene>
    <name evidence="4" type="ORF">TsocGM_17790</name>
</gene>
<dbReference type="EMBL" id="RYZH01000037">
    <property type="protein sequence ID" value="RUL85724.1"/>
    <property type="molecule type" value="Genomic_DNA"/>
</dbReference>
<feature type="domain" description="STAS" evidence="3">
    <location>
        <begin position="112"/>
        <end position="197"/>
    </location>
</feature>
<dbReference type="SUPFAM" id="SSF52091">
    <property type="entry name" value="SpoIIaa-like"/>
    <property type="match status" value="2"/>
</dbReference>
<dbReference type="PANTHER" id="PTHR33495">
    <property type="entry name" value="ANTI-SIGMA FACTOR ANTAGONIST TM_1081-RELATED-RELATED"/>
    <property type="match status" value="1"/>
</dbReference>
<feature type="compositionally biased region" description="Acidic residues" evidence="1">
    <location>
        <begin position="227"/>
        <end position="238"/>
    </location>
</feature>
<reference evidence="4 5" key="1">
    <citation type="submission" date="2018-12" db="EMBL/GenBank/DDBJ databases">
        <authorList>
            <person name="Toschakov S.V."/>
        </authorList>
    </citation>
    <scope>NUCLEOTIDE SEQUENCE [LARGE SCALE GENOMIC DNA]</scope>
    <source>
        <strain evidence="4 5">GM2012</strain>
    </source>
</reference>
<dbReference type="PROSITE" id="PS50801">
    <property type="entry name" value="STAS"/>
    <property type="match status" value="2"/>
</dbReference>
<evidence type="ECO:0000313" key="5">
    <source>
        <dbReference type="Proteomes" id="UP000280296"/>
    </source>
</evidence>
<dbReference type="Proteomes" id="UP000280296">
    <property type="component" value="Unassembled WGS sequence"/>
</dbReference>
<dbReference type="InterPro" id="IPR008984">
    <property type="entry name" value="SMAD_FHA_dom_sf"/>
</dbReference>
<dbReference type="CDD" id="cd00060">
    <property type="entry name" value="FHA"/>
    <property type="match status" value="1"/>
</dbReference>
<dbReference type="Pfam" id="PF00498">
    <property type="entry name" value="FHA"/>
    <property type="match status" value="1"/>
</dbReference>
<evidence type="ECO:0000259" key="2">
    <source>
        <dbReference type="PROSITE" id="PS50006"/>
    </source>
</evidence>
<dbReference type="AlphaFoldDB" id="A0A432MGD4"/>
<feature type="region of interest" description="Disordered" evidence="1">
    <location>
        <begin position="56"/>
        <end position="80"/>
    </location>
</feature>
<dbReference type="InterPro" id="IPR036513">
    <property type="entry name" value="STAS_dom_sf"/>
</dbReference>
<evidence type="ECO:0000259" key="3">
    <source>
        <dbReference type="PROSITE" id="PS50801"/>
    </source>
</evidence>
<reference evidence="4 5" key="2">
    <citation type="submission" date="2019-01" db="EMBL/GenBank/DDBJ databases">
        <title>Tautonia sociabilis, a novel thermotolerant planctomycete of Isosphaeraceae family, isolated from a 4000 m deep subterranean habitat.</title>
        <authorList>
            <person name="Kovaleva O.L."/>
            <person name="Elcheninov A.G."/>
            <person name="Van Heerden E."/>
            <person name="Toshchakov S.V."/>
            <person name="Novikov A."/>
            <person name="Bonch-Osmolovskaya E.A."/>
            <person name="Kublanov I.V."/>
        </authorList>
    </citation>
    <scope>NUCLEOTIDE SEQUENCE [LARGE SCALE GENOMIC DNA]</scope>
    <source>
        <strain evidence="4 5">GM2012</strain>
    </source>
</reference>
<dbReference type="SMART" id="SM00240">
    <property type="entry name" value="FHA"/>
    <property type="match status" value="1"/>
</dbReference>
<feature type="region of interest" description="Disordered" evidence="1">
    <location>
        <begin position="354"/>
        <end position="376"/>
    </location>
</feature>